<dbReference type="CDD" id="cd00840">
    <property type="entry name" value="MPP_Mre11_N"/>
    <property type="match status" value="1"/>
</dbReference>
<dbReference type="PANTHER" id="PTHR30337:SF0">
    <property type="entry name" value="NUCLEASE SBCCD SUBUNIT D"/>
    <property type="match status" value="1"/>
</dbReference>
<dbReference type="InterPro" id="IPR004843">
    <property type="entry name" value="Calcineurin-like_PHP"/>
</dbReference>
<dbReference type="PANTHER" id="PTHR30337">
    <property type="entry name" value="COMPONENT OF ATP-DEPENDENT DSDNA EXONUCLEASE"/>
    <property type="match status" value="1"/>
</dbReference>
<organism evidence="7 8">
    <name type="scientific">Corynebacterium heidelbergense</name>
    <dbReference type="NCBI Taxonomy" id="2055947"/>
    <lineage>
        <taxon>Bacteria</taxon>
        <taxon>Bacillati</taxon>
        <taxon>Actinomycetota</taxon>
        <taxon>Actinomycetes</taxon>
        <taxon>Mycobacteriales</taxon>
        <taxon>Corynebacteriaceae</taxon>
        <taxon>Corynebacterium</taxon>
    </lineage>
</organism>
<keyword evidence="5 7" id="KW-0269">Exonuclease</keyword>
<dbReference type="AlphaFoldDB" id="A0A364V7U9"/>
<comment type="similarity">
    <text evidence="1">Belongs to the SbcD family.</text>
</comment>
<evidence type="ECO:0000256" key="3">
    <source>
        <dbReference type="ARBA" id="ARBA00022722"/>
    </source>
</evidence>
<dbReference type="InterPro" id="IPR014577">
    <property type="entry name" value="UCP033093_metalloPase"/>
</dbReference>
<dbReference type="RefSeq" id="WP_113630221.1">
    <property type="nucleotide sequence ID" value="NZ_QHCV01000013.1"/>
</dbReference>
<evidence type="ECO:0000256" key="2">
    <source>
        <dbReference type="ARBA" id="ARBA00013365"/>
    </source>
</evidence>
<dbReference type="GO" id="GO:0004527">
    <property type="term" value="F:exonuclease activity"/>
    <property type="evidence" value="ECO:0007669"/>
    <property type="project" value="UniProtKB-KW"/>
</dbReference>
<dbReference type="SUPFAM" id="SSF56300">
    <property type="entry name" value="Metallo-dependent phosphatases"/>
    <property type="match status" value="1"/>
</dbReference>
<name>A0A364V7U9_9CORY</name>
<keyword evidence="8" id="KW-1185">Reference proteome</keyword>
<evidence type="ECO:0000313" key="7">
    <source>
        <dbReference type="EMBL" id="RAV32684.1"/>
    </source>
</evidence>
<reference evidence="7 8" key="1">
    <citation type="journal article" date="2018" name="Syst. Appl. Microbiol.">
        <title>Corynebacterium heidelbergense sp. nov., isolated from the preen glands of Egyptian geese (Alopochen aegyptiacus).</title>
        <authorList>
            <person name="Braun M.S."/>
            <person name="Wang E."/>
            <person name="Zimmermann S."/>
            <person name="Wink M."/>
        </authorList>
    </citation>
    <scope>NUCLEOTIDE SEQUENCE [LARGE SCALE GENOMIC DNA]</scope>
    <source>
        <strain evidence="7 8">647</strain>
    </source>
</reference>
<dbReference type="Pfam" id="PF00149">
    <property type="entry name" value="Metallophos"/>
    <property type="match status" value="1"/>
</dbReference>
<dbReference type="InterPro" id="IPR050535">
    <property type="entry name" value="DNA_Repair-Maintenance_Comp"/>
</dbReference>
<feature type="domain" description="Calcineurin-like phosphoesterase" evidence="6">
    <location>
        <begin position="13"/>
        <end position="219"/>
    </location>
</feature>
<evidence type="ECO:0000256" key="5">
    <source>
        <dbReference type="ARBA" id="ARBA00022839"/>
    </source>
</evidence>
<protein>
    <recommendedName>
        <fullName evidence="2">Nuclease SbcCD subunit D</fullName>
    </recommendedName>
</protein>
<keyword evidence="3" id="KW-0540">Nuclease</keyword>
<dbReference type="InterPro" id="IPR041796">
    <property type="entry name" value="Mre11_N"/>
</dbReference>
<comment type="caution">
    <text evidence="7">The sequence shown here is derived from an EMBL/GenBank/DDBJ whole genome shotgun (WGS) entry which is preliminary data.</text>
</comment>
<gene>
    <name evidence="7" type="ORF">DLJ54_02155</name>
</gene>
<dbReference type="EMBL" id="QHCV01000013">
    <property type="protein sequence ID" value="RAV32684.1"/>
    <property type="molecule type" value="Genomic_DNA"/>
</dbReference>
<keyword evidence="4" id="KW-0378">Hydrolase</keyword>
<proteinExistence type="inferred from homology"/>
<dbReference type="Gene3D" id="3.60.21.10">
    <property type="match status" value="1"/>
</dbReference>
<evidence type="ECO:0000313" key="8">
    <source>
        <dbReference type="Proteomes" id="UP000251577"/>
    </source>
</evidence>
<accession>A0A364V7U9</accession>
<sequence>MSLPQRRPEGTARILHTSDWHLGMSRWFLDADAQPRFDEARLAAVERLFDIARSRDCEAIVVAGDVFDSNFLEPRTWRRALDVLRRTPVPLYLLPGNHDSLDPSSVYRQPEFEGLEQGGSAGVRVLRNSEAQEVRPGLVIFGAPLLSRYGAEDVVGRALSAVREDCGAAPPGEARVLVGHGRVQSWGSEMALDVIDVDAAVAACEQRLVDYIALGDTHSAMRLHDSGRAWYSGSPEVTDYREEDGTGESASGFALIVDIAADPLGGDSPAQVAVEQVPVGQWTFAAVDARMDGLEDVHALVERLDCFPHPRTTVVKYGLEGTIDLATSGELERQLNELRPKFAALYPRHSRDRVHVVPGESEIAEAFPTAGVVGRVAEELSLLAQTTPKAEDALKLLYRLSHTQDGK</sequence>
<evidence type="ECO:0000259" key="6">
    <source>
        <dbReference type="Pfam" id="PF00149"/>
    </source>
</evidence>
<dbReference type="PIRSF" id="PIRSF033093">
    <property type="entry name" value="UCP_ML1119"/>
    <property type="match status" value="1"/>
</dbReference>
<evidence type="ECO:0000256" key="1">
    <source>
        <dbReference type="ARBA" id="ARBA00010555"/>
    </source>
</evidence>
<dbReference type="Proteomes" id="UP000251577">
    <property type="component" value="Unassembled WGS sequence"/>
</dbReference>
<dbReference type="InterPro" id="IPR029052">
    <property type="entry name" value="Metallo-depent_PP-like"/>
</dbReference>
<evidence type="ECO:0000256" key="4">
    <source>
        <dbReference type="ARBA" id="ARBA00022801"/>
    </source>
</evidence>